<proteinExistence type="predicted"/>
<keyword evidence="1" id="KW-0378">Hydrolase</keyword>
<dbReference type="PANTHER" id="PTHR33308">
    <property type="entry name" value="PEPTIDOGLYCAN HYDROLASE FLGJ"/>
    <property type="match status" value="1"/>
</dbReference>
<organism evidence="4 5">
    <name type="scientific">Finegoldia magna</name>
    <name type="common">Peptostreptococcus magnus</name>
    <dbReference type="NCBI Taxonomy" id="1260"/>
    <lineage>
        <taxon>Bacteria</taxon>
        <taxon>Bacillati</taxon>
        <taxon>Bacillota</taxon>
        <taxon>Tissierellia</taxon>
        <taxon>Tissierellales</taxon>
        <taxon>Peptoniphilaceae</taxon>
        <taxon>Finegoldia</taxon>
    </lineage>
</organism>
<name>A0A233V4X4_FINMA</name>
<feature type="transmembrane region" description="Helical" evidence="2">
    <location>
        <begin position="12"/>
        <end position="29"/>
    </location>
</feature>
<dbReference type="InterPro" id="IPR002901">
    <property type="entry name" value="MGlyc_endo_b_GlcNAc-like_dom"/>
</dbReference>
<accession>A0A233V4X4</accession>
<evidence type="ECO:0000313" key="4">
    <source>
        <dbReference type="EMBL" id="OXZ27442.1"/>
    </source>
</evidence>
<keyword evidence="2" id="KW-1133">Transmembrane helix</keyword>
<keyword evidence="2" id="KW-0812">Transmembrane</keyword>
<keyword evidence="2" id="KW-0472">Membrane</keyword>
<dbReference type="PROSITE" id="PS51257">
    <property type="entry name" value="PROKAR_LIPOPROTEIN"/>
    <property type="match status" value="1"/>
</dbReference>
<evidence type="ECO:0000256" key="2">
    <source>
        <dbReference type="SAM" id="Phobius"/>
    </source>
</evidence>
<dbReference type="Gene3D" id="1.10.530.10">
    <property type="match status" value="1"/>
</dbReference>
<evidence type="ECO:0000256" key="1">
    <source>
        <dbReference type="ARBA" id="ARBA00022801"/>
    </source>
</evidence>
<dbReference type="PANTHER" id="PTHR33308:SF9">
    <property type="entry name" value="PEPTIDOGLYCAN HYDROLASE FLGJ"/>
    <property type="match status" value="1"/>
</dbReference>
<feature type="domain" description="Mannosyl-glycoprotein endo-beta-N-acetylglucosamidase-like" evidence="3">
    <location>
        <begin position="92"/>
        <end position="224"/>
    </location>
</feature>
<sequence length="224" mass="25731">MKNKKLMKKRVGIFLLMIVFCACLIINYSENYFSFSKKITYQRSELEDSELKTLNKIEKDLAEFKRVGALKITEDNMFYPTHKSQISERMLEVALEGTDLKGNAHSFIKVEKKYGVNALYLLAIANHESDFGQSRIAKDKNNLFGFNAVDSDPYNGASQYDSLDEGIQDIGKKIKILYLSDNGKYFKGYNSYAMNKNYASDKNWGEKVNNHMILIAEKILSSYK</sequence>
<protein>
    <submittedName>
        <fullName evidence="4">Endo-beta-N-acetylglucosaminidase</fullName>
    </submittedName>
</protein>
<dbReference type="RefSeq" id="WP_094205572.1">
    <property type="nucleotide sequence ID" value="NZ_JAWGQT010000003.1"/>
</dbReference>
<reference evidence="5" key="1">
    <citation type="submission" date="2017-04" db="EMBL/GenBank/DDBJ databases">
        <title>Finegoldia magna isolated from orthopedic joint implant-associated infections.</title>
        <authorList>
            <person name="Bjorklund S."/>
            <person name="Bruggemann H."/>
            <person name="Jensen A."/>
            <person name="Hellmark B."/>
            <person name="Soderquist B."/>
        </authorList>
    </citation>
    <scope>NUCLEOTIDE SEQUENCE [LARGE SCALE GENOMIC DNA]</scope>
    <source>
        <strain evidence="5">CCUG 54800</strain>
    </source>
</reference>
<dbReference type="InterPro" id="IPR051056">
    <property type="entry name" value="Glycosyl_Hydrolase_73"/>
</dbReference>
<comment type="caution">
    <text evidence="4">The sequence shown here is derived from an EMBL/GenBank/DDBJ whole genome shotgun (WGS) entry which is preliminary data.</text>
</comment>
<dbReference type="Pfam" id="PF01832">
    <property type="entry name" value="Glucosaminidase"/>
    <property type="match status" value="1"/>
</dbReference>
<evidence type="ECO:0000313" key="5">
    <source>
        <dbReference type="Proteomes" id="UP000215413"/>
    </source>
</evidence>
<dbReference type="SMART" id="SM00047">
    <property type="entry name" value="LYZ2"/>
    <property type="match status" value="1"/>
</dbReference>
<dbReference type="Proteomes" id="UP000215413">
    <property type="component" value="Unassembled WGS sequence"/>
</dbReference>
<dbReference type="EMBL" id="NDYC01000019">
    <property type="protein sequence ID" value="OXZ27442.1"/>
    <property type="molecule type" value="Genomic_DNA"/>
</dbReference>
<dbReference type="AlphaFoldDB" id="A0A233V4X4"/>
<gene>
    <name evidence="4" type="ORF">B9N49_03695</name>
</gene>
<dbReference type="GO" id="GO:0004040">
    <property type="term" value="F:amidase activity"/>
    <property type="evidence" value="ECO:0007669"/>
    <property type="project" value="InterPro"/>
</dbReference>
<evidence type="ECO:0000259" key="3">
    <source>
        <dbReference type="SMART" id="SM00047"/>
    </source>
</evidence>